<dbReference type="SUPFAM" id="SSF103473">
    <property type="entry name" value="MFS general substrate transporter"/>
    <property type="match status" value="1"/>
</dbReference>
<comment type="subcellular location">
    <subcellularLocation>
        <location evidence="1">Membrane</location>
        <topology evidence="1">Multi-pass membrane protein</topology>
    </subcellularLocation>
</comment>
<dbReference type="GO" id="GO:0005351">
    <property type="term" value="F:carbohydrate:proton symporter activity"/>
    <property type="evidence" value="ECO:0007669"/>
    <property type="project" value="TreeGrafter"/>
</dbReference>
<feature type="transmembrane region" description="Helical" evidence="8">
    <location>
        <begin position="435"/>
        <end position="453"/>
    </location>
</feature>
<reference evidence="10 11" key="1">
    <citation type="submission" date="2017-06" db="EMBL/GenBank/DDBJ databases">
        <title>Comparative genomic analysis of Ambrosia Fusariam Clade fungi.</title>
        <authorList>
            <person name="Stajich J.E."/>
            <person name="Carrillo J."/>
            <person name="Kijimoto T."/>
            <person name="Eskalen A."/>
            <person name="O'Donnell K."/>
            <person name="Kasson M."/>
        </authorList>
    </citation>
    <scope>NUCLEOTIDE SEQUENCE [LARGE SCALE GENOMIC DNA]</scope>
    <source>
        <strain evidence="10 11">NRRL62606</strain>
    </source>
</reference>
<comment type="similarity">
    <text evidence="2 7">Belongs to the major facilitator superfamily. Sugar transporter (TC 2.A.1.1) family.</text>
</comment>
<proteinExistence type="inferred from homology"/>
<keyword evidence="3 7" id="KW-0813">Transport</keyword>
<evidence type="ECO:0000256" key="6">
    <source>
        <dbReference type="ARBA" id="ARBA00023136"/>
    </source>
</evidence>
<feature type="transmembrane region" description="Helical" evidence="8">
    <location>
        <begin position="307"/>
        <end position="328"/>
    </location>
</feature>
<evidence type="ECO:0000313" key="10">
    <source>
        <dbReference type="EMBL" id="RSL87301.1"/>
    </source>
</evidence>
<feature type="transmembrane region" description="Helical" evidence="8">
    <location>
        <begin position="156"/>
        <end position="174"/>
    </location>
</feature>
<evidence type="ECO:0000256" key="4">
    <source>
        <dbReference type="ARBA" id="ARBA00022692"/>
    </source>
</evidence>
<organism evidence="10 11">
    <name type="scientific">Fusarium floridanum</name>
    <dbReference type="NCBI Taxonomy" id="1325733"/>
    <lineage>
        <taxon>Eukaryota</taxon>
        <taxon>Fungi</taxon>
        <taxon>Dikarya</taxon>
        <taxon>Ascomycota</taxon>
        <taxon>Pezizomycotina</taxon>
        <taxon>Sordariomycetes</taxon>
        <taxon>Hypocreomycetidae</taxon>
        <taxon>Hypocreales</taxon>
        <taxon>Nectriaceae</taxon>
        <taxon>Fusarium</taxon>
        <taxon>Fusarium solani species complex</taxon>
    </lineage>
</organism>
<dbReference type="InterPro" id="IPR020846">
    <property type="entry name" value="MFS_dom"/>
</dbReference>
<dbReference type="InterPro" id="IPR005828">
    <property type="entry name" value="MFS_sugar_transport-like"/>
</dbReference>
<keyword evidence="5 8" id="KW-1133">Transmembrane helix</keyword>
<evidence type="ECO:0000256" key="8">
    <source>
        <dbReference type="SAM" id="Phobius"/>
    </source>
</evidence>
<dbReference type="Pfam" id="PF00083">
    <property type="entry name" value="Sugar_tr"/>
    <property type="match status" value="1"/>
</dbReference>
<dbReference type="FunFam" id="1.20.1250.20:FF:000078">
    <property type="entry name" value="MFS maltose transporter, putative"/>
    <property type="match status" value="1"/>
</dbReference>
<evidence type="ECO:0000256" key="7">
    <source>
        <dbReference type="RuleBase" id="RU003346"/>
    </source>
</evidence>
<feature type="transmembrane region" description="Helical" evidence="8">
    <location>
        <begin position="220"/>
        <end position="238"/>
    </location>
</feature>
<comment type="caution">
    <text evidence="10">The sequence shown here is derived from an EMBL/GenBank/DDBJ whole genome shotgun (WGS) entry which is preliminary data.</text>
</comment>
<dbReference type="NCBIfam" id="TIGR00879">
    <property type="entry name" value="SP"/>
    <property type="match status" value="1"/>
</dbReference>
<feature type="transmembrane region" description="Helical" evidence="8">
    <location>
        <begin position="99"/>
        <end position="119"/>
    </location>
</feature>
<feature type="transmembrane region" description="Helical" evidence="8">
    <location>
        <begin position="181"/>
        <end position="200"/>
    </location>
</feature>
<feature type="transmembrane region" description="Helical" evidence="8">
    <location>
        <begin position="126"/>
        <end position="144"/>
    </location>
</feature>
<feature type="transmembrane region" description="Helical" evidence="8">
    <location>
        <begin position="340"/>
        <end position="362"/>
    </location>
</feature>
<dbReference type="EMBL" id="NKCL01000033">
    <property type="protein sequence ID" value="RSL87301.1"/>
    <property type="molecule type" value="Genomic_DNA"/>
</dbReference>
<evidence type="ECO:0000256" key="5">
    <source>
        <dbReference type="ARBA" id="ARBA00022989"/>
    </source>
</evidence>
<dbReference type="InterPro" id="IPR036259">
    <property type="entry name" value="MFS_trans_sf"/>
</dbReference>
<feature type="domain" description="Major facilitator superfamily (MFS) profile" evidence="9">
    <location>
        <begin position="51"/>
        <end position="492"/>
    </location>
</feature>
<feature type="transmembrane region" description="Helical" evidence="8">
    <location>
        <begin position="369"/>
        <end position="391"/>
    </location>
</feature>
<keyword evidence="6 8" id="KW-0472">Membrane</keyword>
<evidence type="ECO:0000256" key="3">
    <source>
        <dbReference type="ARBA" id="ARBA00022448"/>
    </source>
</evidence>
<feature type="transmembrane region" description="Helical" evidence="8">
    <location>
        <begin position="465"/>
        <end position="488"/>
    </location>
</feature>
<sequence length="516" mass="57141">MLRSDPKFDDKNSANATNIENASLEQGTGFEASRQTSTLAEILKNRRIVLWCLLLYLLPINYGYEMTMVGKLYAAPAFQRQFGQEYEGVWTIKTSDQQLLNSANTIGVFVSACLNGFISDYLGRKWVVVIASFICCAGVILQGFSFDVYTLFGGKLLGNMGVGLGFSLGPVFVAELAPESFRGLALAFMNTMIVLGQWANSLTIYGCSFRHDEWAWRLPLFVQVIPPGILLILSLLILPESPSWLMIHGKEEQALRALKIFKGKGVDAEASLEAIKRAVEMEKAASQTQKESSWRDCFKGPNLRRTVIVIMVFCGQQWVGVTFIAGYLPYYFSLAGVKNALGVAQGAFAIQLFGNVCSWPLVDRVGRRPLMVSGCFAIVVGLVIIGCINIKHSDASLKATVALMTMWGFIYQATLGAITYSVGGETPSPRLRQKTLSIAIAISTGFTGLWMQVTPFLVNPDKANLGGKICFVFLGPSMIYCTYLFFCLPEMKGRSVEKLEEMFQERIPAREFRKYH</sequence>
<name>A0A428SC09_9HYPO</name>
<dbReference type="PANTHER" id="PTHR48022:SF5">
    <property type="entry name" value="ALPHA-GLUCOSIDES PERMEASE MPH2-RELATED"/>
    <property type="match status" value="1"/>
</dbReference>
<evidence type="ECO:0000256" key="1">
    <source>
        <dbReference type="ARBA" id="ARBA00004141"/>
    </source>
</evidence>
<evidence type="ECO:0000259" key="9">
    <source>
        <dbReference type="PROSITE" id="PS50850"/>
    </source>
</evidence>
<dbReference type="Gene3D" id="1.20.1250.20">
    <property type="entry name" value="MFS general substrate transporter like domains"/>
    <property type="match status" value="1"/>
</dbReference>
<evidence type="ECO:0000256" key="2">
    <source>
        <dbReference type="ARBA" id="ARBA00010992"/>
    </source>
</evidence>
<evidence type="ECO:0000313" key="11">
    <source>
        <dbReference type="Proteomes" id="UP000287972"/>
    </source>
</evidence>
<keyword evidence="4 8" id="KW-0812">Transmembrane</keyword>
<dbReference type="PROSITE" id="PS50850">
    <property type="entry name" value="MFS"/>
    <property type="match status" value="1"/>
</dbReference>
<accession>A0A428SC09</accession>
<gene>
    <name evidence="10" type="ORF">CEP51_002289</name>
</gene>
<dbReference type="GO" id="GO:0016020">
    <property type="term" value="C:membrane"/>
    <property type="evidence" value="ECO:0007669"/>
    <property type="project" value="UniProtKB-SubCell"/>
</dbReference>
<keyword evidence="11" id="KW-1185">Reference proteome</keyword>
<dbReference type="Proteomes" id="UP000287972">
    <property type="component" value="Unassembled WGS sequence"/>
</dbReference>
<feature type="transmembrane region" description="Helical" evidence="8">
    <location>
        <begin position="48"/>
        <end position="64"/>
    </location>
</feature>
<dbReference type="PANTHER" id="PTHR48022">
    <property type="entry name" value="PLASTIDIC GLUCOSE TRANSPORTER 4"/>
    <property type="match status" value="1"/>
</dbReference>
<dbReference type="InterPro" id="IPR003663">
    <property type="entry name" value="Sugar/inositol_transpt"/>
</dbReference>
<protein>
    <recommendedName>
        <fullName evidence="9">Major facilitator superfamily (MFS) profile domain-containing protein</fullName>
    </recommendedName>
</protein>
<dbReference type="InterPro" id="IPR050360">
    <property type="entry name" value="MFS_Sugar_Transporters"/>
</dbReference>
<dbReference type="AlphaFoldDB" id="A0A428SC09"/>
<feature type="transmembrane region" description="Helical" evidence="8">
    <location>
        <begin position="403"/>
        <end position="423"/>
    </location>
</feature>